<feature type="domain" description="TNFR-Cys" evidence="20">
    <location>
        <begin position="24"/>
        <end position="58"/>
    </location>
</feature>
<evidence type="ECO:0000256" key="4">
    <source>
        <dbReference type="ARBA" id="ARBA00022729"/>
    </source>
</evidence>
<keyword evidence="9 16" id="KW-1015">Disulfide bond</keyword>
<evidence type="ECO:0000256" key="12">
    <source>
        <dbReference type="ARBA" id="ARBA00031089"/>
    </source>
</evidence>
<comment type="subcellular location">
    <subcellularLocation>
        <location evidence="1">Membrane</location>
        <topology evidence="1">Single-pass type I membrane protein</topology>
    </subcellularLocation>
</comment>
<keyword evidence="21" id="KW-1185">Reference proteome</keyword>
<evidence type="ECO:0000256" key="13">
    <source>
        <dbReference type="ARBA" id="ARBA00032719"/>
    </source>
</evidence>
<dbReference type="OrthoDB" id="9932129at2759"/>
<dbReference type="GeneID" id="102732296"/>
<accession>A0A7F8RCF9</accession>
<keyword evidence="8 18" id="KW-0472">Membrane</keyword>
<dbReference type="InterPro" id="IPR034021">
    <property type="entry name" value="TNFRSF5_N"/>
</dbReference>
<dbReference type="Pfam" id="PF00020">
    <property type="entry name" value="TNFR_c6"/>
    <property type="match status" value="2"/>
</dbReference>
<feature type="repeat" description="TNFR-Cys" evidence="16">
    <location>
        <begin position="60"/>
        <end position="102"/>
    </location>
</feature>
<comment type="caution">
    <text evidence="16">Lacks conserved residue(s) required for the propagation of feature annotation.</text>
</comment>
<dbReference type="GO" id="GO:0051240">
    <property type="term" value="P:positive regulation of multicellular organismal process"/>
    <property type="evidence" value="ECO:0007669"/>
    <property type="project" value="UniProtKB-ARBA"/>
</dbReference>
<evidence type="ECO:0000256" key="11">
    <source>
        <dbReference type="ARBA" id="ARBA00023180"/>
    </source>
</evidence>
<feature type="region of interest" description="Disordered" evidence="17">
    <location>
        <begin position="290"/>
        <end position="314"/>
    </location>
</feature>
<evidence type="ECO:0000256" key="19">
    <source>
        <dbReference type="SAM" id="SignalP"/>
    </source>
</evidence>
<dbReference type="GO" id="GO:0023035">
    <property type="term" value="P:CD40 signaling pathway"/>
    <property type="evidence" value="ECO:0007669"/>
    <property type="project" value="UniProtKB-ARBA"/>
</dbReference>
<protein>
    <recommendedName>
        <fullName evidence="2">Tumor necrosis factor receptor superfamily member 5</fullName>
    </recommendedName>
    <alternativeName>
        <fullName evidence="12">B-cell surface antigen CD40</fullName>
    </alternativeName>
    <alternativeName>
        <fullName evidence="13">CD40L receptor</fullName>
    </alternativeName>
</protein>
<dbReference type="Proteomes" id="UP000245341">
    <property type="component" value="Unplaced"/>
</dbReference>
<dbReference type="Gene3D" id="2.10.50.10">
    <property type="entry name" value="Tumor Necrosis Factor Receptor, subunit A, domain 2"/>
    <property type="match status" value="3"/>
</dbReference>
<feature type="disulfide bond" evidence="16">
    <location>
        <begin position="61"/>
        <end position="76"/>
    </location>
</feature>
<dbReference type="PROSITE" id="PS00652">
    <property type="entry name" value="TNFR_NGFR_1"/>
    <property type="match status" value="1"/>
</dbReference>
<evidence type="ECO:0000256" key="10">
    <source>
        <dbReference type="ARBA" id="ARBA00023170"/>
    </source>
</evidence>
<keyword evidence="11" id="KW-0325">Glycoprotein</keyword>
<feature type="transmembrane region" description="Helical" evidence="18">
    <location>
        <begin position="193"/>
        <end position="214"/>
    </location>
</feature>
<feature type="domain" description="TNFR-Cys" evidence="20">
    <location>
        <begin position="60"/>
        <end position="102"/>
    </location>
</feature>
<dbReference type="GO" id="GO:0009897">
    <property type="term" value="C:external side of plasma membrane"/>
    <property type="evidence" value="ECO:0007669"/>
    <property type="project" value="InterPro"/>
</dbReference>
<dbReference type="PANTHER" id="PTHR46875:SF1">
    <property type="entry name" value="TUMOR NECROSIS FACTOR RECEPTOR SUPERFAMILY MEMBER 5"/>
    <property type="match status" value="1"/>
</dbReference>
<evidence type="ECO:0000256" key="5">
    <source>
        <dbReference type="ARBA" id="ARBA00022737"/>
    </source>
</evidence>
<name>A0A7F8RCF9_LEPWE</name>
<dbReference type="GO" id="GO:0035631">
    <property type="term" value="C:CD40 receptor complex"/>
    <property type="evidence" value="ECO:0007669"/>
    <property type="project" value="TreeGrafter"/>
</dbReference>
<feature type="disulfide bond" evidence="16">
    <location>
        <begin position="124"/>
        <end position="142"/>
    </location>
</feature>
<dbReference type="InterPro" id="IPR001368">
    <property type="entry name" value="TNFR/NGFR_Cys_rich_reg"/>
</dbReference>
<dbReference type="GO" id="GO:0006874">
    <property type="term" value="P:intracellular calcium ion homeostasis"/>
    <property type="evidence" value="ECO:0007669"/>
    <property type="project" value="UniProtKB-ARBA"/>
</dbReference>
<evidence type="ECO:0000256" key="16">
    <source>
        <dbReference type="PROSITE-ProRule" id="PRU00206"/>
    </source>
</evidence>
<evidence type="ECO:0000259" key="20">
    <source>
        <dbReference type="PROSITE" id="PS50050"/>
    </source>
</evidence>
<organism evidence="21 22">
    <name type="scientific">Leptonychotes weddellii</name>
    <name type="common">Weddell seal</name>
    <name type="synonym">Otaria weddellii</name>
    <dbReference type="NCBI Taxonomy" id="9713"/>
    <lineage>
        <taxon>Eukaryota</taxon>
        <taxon>Metazoa</taxon>
        <taxon>Chordata</taxon>
        <taxon>Craniata</taxon>
        <taxon>Vertebrata</taxon>
        <taxon>Euteleostomi</taxon>
        <taxon>Mammalia</taxon>
        <taxon>Eutheria</taxon>
        <taxon>Laurasiatheria</taxon>
        <taxon>Carnivora</taxon>
        <taxon>Caniformia</taxon>
        <taxon>Pinnipedia</taxon>
        <taxon>Phocidae</taxon>
        <taxon>Monachinae</taxon>
        <taxon>Lobodontini</taxon>
        <taxon>Leptonychotes</taxon>
    </lineage>
</organism>
<dbReference type="GO" id="GO:0010468">
    <property type="term" value="P:regulation of gene expression"/>
    <property type="evidence" value="ECO:0007669"/>
    <property type="project" value="UniProtKB-ARBA"/>
</dbReference>
<feature type="repeat" description="TNFR-Cys" evidence="16">
    <location>
        <begin position="103"/>
        <end position="142"/>
    </location>
</feature>
<dbReference type="FunFam" id="2.10.50.10:FF:000041">
    <property type="entry name" value="Tumor necrosis factor receptor superfamily member 5"/>
    <property type="match status" value="1"/>
</dbReference>
<dbReference type="GO" id="GO:0038023">
    <property type="term" value="F:signaling receptor activity"/>
    <property type="evidence" value="ECO:0007669"/>
    <property type="project" value="InterPro"/>
</dbReference>
<dbReference type="InterPro" id="IPR020435">
    <property type="entry name" value="TNFR_5"/>
</dbReference>
<feature type="repeat" description="TNFR-Cys" evidence="16">
    <location>
        <begin position="24"/>
        <end position="58"/>
    </location>
</feature>
<feature type="disulfide bond" evidence="16">
    <location>
        <begin position="37"/>
        <end position="50"/>
    </location>
</feature>
<dbReference type="SUPFAM" id="SSF57586">
    <property type="entry name" value="TNF receptor-like"/>
    <property type="match status" value="2"/>
</dbReference>
<dbReference type="GO" id="GO:0006952">
    <property type="term" value="P:defense response"/>
    <property type="evidence" value="ECO:0007669"/>
    <property type="project" value="UniProtKB-ARBA"/>
</dbReference>
<dbReference type="AlphaFoldDB" id="A0A7F8RCF9"/>
<evidence type="ECO:0000256" key="18">
    <source>
        <dbReference type="SAM" id="Phobius"/>
    </source>
</evidence>
<dbReference type="GO" id="GO:0010557">
    <property type="term" value="P:positive regulation of macromolecule biosynthetic process"/>
    <property type="evidence" value="ECO:0007669"/>
    <property type="project" value="UniProtKB-ARBA"/>
</dbReference>
<dbReference type="RefSeq" id="XP_030890849.1">
    <property type="nucleotide sequence ID" value="XM_031034989.1"/>
</dbReference>
<keyword evidence="5" id="KW-0677">Repeat</keyword>
<evidence type="ECO:0000256" key="3">
    <source>
        <dbReference type="ARBA" id="ARBA00022692"/>
    </source>
</evidence>
<evidence type="ECO:0000256" key="6">
    <source>
        <dbReference type="ARBA" id="ARBA00022859"/>
    </source>
</evidence>
<evidence type="ECO:0000256" key="2">
    <source>
        <dbReference type="ARBA" id="ARBA00015766"/>
    </source>
</evidence>
<dbReference type="CTD" id="958"/>
<comment type="function">
    <text evidence="14">Receptor for TNFSF5/CD40LG. Transduces TRAF6- and MAP3K8-mediated signals that activate ERK in macrophages and B cells, leading to induction of immunoglobulin secretion.</text>
</comment>
<reference evidence="22" key="1">
    <citation type="submission" date="2025-08" db="UniProtKB">
        <authorList>
            <consortium name="RefSeq"/>
        </authorList>
    </citation>
    <scope>IDENTIFICATION</scope>
    <source>
        <tissue evidence="22">Liver</tissue>
    </source>
</reference>
<dbReference type="PANTHER" id="PTHR46875">
    <property type="entry name" value="TUMOR NECROSIS FACTOR RECEPTOR SUPERFAMILY MEMBER 5"/>
    <property type="match status" value="1"/>
</dbReference>
<dbReference type="GO" id="GO:0051094">
    <property type="term" value="P:positive regulation of developmental process"/>
    <property type="evidence" value="ECO:0007669"/>
    <property type="project" value="UniProtKB-ARBA"/>
</dbReference>
<keyword evidence="10 22" id="KW-0675">Receptor</keyword>
<evidence type="ECO:0000256" key="1">
    <source>
        <dbReference type="ARBA" id="ARBA00004479"/>
    </source>
</evidence>
<evidence type="ECO:0000256" key="14">
    <source>
        <dbReference type="ARBA" id="ARBA00045871"/>
    </source>
</evidence>
<keyword evidence="3 18" id="KW-0812">Transmembrane</keyword>
<evidence type="ECO:0000256" key="15">
    <source>
        <dbReference type="ARBA" id="ARBA00061831"/>
    </source>
</evidence>
<keyword evidence="7 18" id="KW-1133">Transmembrane helix</keyword>
<feature type="signal peptide" evidence="19">
    <location>
        <begin position="1"/>
        <end position="20"/>
    </location>
</feature>
<feature type="disulfide bond" evidence="16">
    <location>
        <begin position="40"/>
        <end position="58"/>
    </location>
</feature>
<feature type="chain" id="PRO_5028964071" description="Tumor necrosis factor receptor superfamily member 5" evidence="19">
    <location>
        <begin position="21"/>
        <end position="376"/>
    </location>
</feature>
<gene>
    <name evidence="22" type="primary">CD40</name>
</gene>
<comment type="subunit">
    <text evidence="15">Monomer and homodimer. Interacts with TRAF1, TRAF2, TRAF3, TRAF5 and TRAF6. Interacts with TRAF6 and MAP3K8; the interaction is required for ERK activation.</text>
</comment>
<sequence length="376" mass="40787">MVLLPLRCLFWGSLLTAVHPEHTACREKQYLINNQCCNLCPPGEKLVNDCTETINTECTRCKTGEFLGTWNSERRCHQHKYCDPNLGLRVQREGTSETDTTCTCNEGLHCTSNTCESCTLHSLCPPGLGVKQIATGVSDTICDPCPVGFFSNVSSALEKCHPWTSCKTKGLMEIQVGTSKTDAVCGPPPRIRALVVIPITMGILLAVLLVSACVSESPGKVAKKQEAKVGQPRALAQGFGKLERKPDSLLPLWQENCFRVCPCRPREGSRSSCSHRQCWAAGRALPIPSLPPPTSVISGAHHPPRPAPRTAPAPLARSDVSWHFNTWGTMSLGPWCQVIGWGLEGQLLGSAGSHSGSFLTLSVWPAGGRRHPLNQH</sequence>
<dbReference type="GO" id="GO:0045935">
    <property type="term" value="P:positive regulation of nucleobase-containing compound metabolic process"/>
    <property type="evidence" value="ECO:0007669"/>
    <property type="project" value="UniProtKB-ARBA"/>
</dbReference>
<proteinExistence type="predicted"/>
<dbReference type="PROSITE" id="PS50050">
    <property type="entry name" value="TNFR_NGFR_2"/>
    <property type="match status" value="3"/>
</dbReference>
<keyword evidence="6" id="KW-0391">Immunity</keyword>
<keyword evidence="4 19" id="KW-0732">Signal</keyword>
<dbReference type="PRINTS" id="PR01922">
    <property type="entry name" value="TNFACTORR5"/>
</dbReference>
<evidence type="ECO:0000256" key="9">
    <source>
        <dbReference type="ARBA" id="ARBA00023157"/>
    </source>
</evidence>
<dbReference type="SMART" id="SM00208">
    <property type="entry name" value="TNFR"/>
    <property type="match status" value="4"/>
</dbReference>
<evidence type="ECO:0000313" key="22">
    <source>
        <dbReference type="RefSeq" id="XP_030890849.1"/>
    </source>
</evidence>
<evidence type="ECO:0000313" key="21">
    <source>
        <dbReference type="Proteomes" id="UP000245341"/>
    </source>
</evidence>
<evidence type="ECO:0000256" key="7">
    <source>
        <dbReference type="ARBA" id="ARBA00022989"/>
    </source>
</evidence>
<dbReference type="InterPro" id="IPR052135">
    <property type="entry name" value="TNFRSF5"/>
</dbReference>
<evidence type="ECO:0000256" key="17">
    <source>
        <dbReference type="SAM" id="MobiDB-lite"/>
    </source>
</evidence>
<dbReference type="CDD" id="cd13407">
    <property type="entry name" value="TNFRSF5"/>
    <property type="match status" value="1"/>
</dbReference>
<evidence type="ECO:0000256" key="8">
    <source>
        <dbReference type="ARBA" id="ARBA00023136"/>
    </source>
</evidence>
<feature type="domain" description="TNFR-Cys" evidence="20">
    <location>
        <begin position="103"/>
        <end position="142"/>
    </location>
</feature>
<dbReference type="GO" id="GO:0042113">
    <property type="term" value="P:B cell activation"/>
    <property type="evidence" value="ECO:0007669"/>
    <property type="project" value="InterPro"/>
</dbReference>
<dbReference type="GO" id="GO:0002768">
    <property type="term" value="P:immune response-regulating cell surface receptor signaling pathway"/>
    <property type="evidence" value="ECO:0007669"/>
    <property type="project" value="TreeGrafter"/>
</dbReference>